<proteinExistence type="predicted"/>
<dbReference type="InterPro" id="IPR027417">
    <property type="entry name" value="P-loop_NTPase"/>
</dbReference>
<dbReference type="EMBL" id="JABXXO010000011">
    <property type="protein sequence ID" value="KAF7763849.1"/>
    <property type="molecule type" value="Genomic_DNA"/>
</dbReference>
<dbReference type="AlphaFoldDB" id="A0A8H7C727"/>
<organism evidence="4 5">
    <name type="scientific">Agaricus bisporus var. burnettii</name>
    <dbReference type="NCBI Taxonomy" id="192524"/>
    <lineage>
        <taxon>Eukaryota</taxon>
        <taxon>Fungi</taxon>
        <taxon>Dikarya</taxon>
        <taxon>Basidiomycota</taxon>
        <taxon>Agaricomycotina</taxon>
        <taxon>Agaricomycetes</taxon>
        <taxon>Agaricomycetidae</taxon>
        <taxon>Agaricales</taxon>
        <taxon>Agaricineae</taxon>
        <taxon>Agaricaceae</taxon>
        <taxon>Agaricus</taxon>
    </lineage>
</organism>
<comment type="caution">
    <text evidence="4">The sequence shown here is derived from an EMBL/GenBank/DDBJ whole genome shotgun (WGS) entry which is preliminary data.</text>
</comment>
<name>A0A8H7C727_AGABI</name>
<evidence type="ECO:0000256" key="1">
    <source>
        <dbReference type="ARBA" id="ARBA00022737"/>
    </source>
</evidence>
<dbReference type="InterPro" id="IPR056884">
    <property type="entry name" value="NPHP3-like_N"/>
</dbReference>
<feature type="region of interest" description="Disordered" evidence="2">
    <location>
        <begin position="17"/>
        <end position="38"/>
    </location>
</feature>
<evidence type="ECO:0000256" key="2">
    <source>
        <dbReference type="SAM" id="MobiDB-lite"/>
    </source>
</evidence>
<sequence length="876" mass="98985">MPSCLRCCLSFLHSRRSGLPSPNSSLAGPSDDAANTVPPRLDFGFASTSRPLRAAPGKDVFHPSTPVNQVDHPNSAGNPVVERMVHDFDSQPSQASWPVIPSGIAQSNATQTVPDTHDFPQPIFLASPSDHTYSEYHSAPQSVPAIPSQPPIYPFDQYLPQPQRRSQGMFYGAHDLNVTGTFVDASVTYNDTPTNHFMEKLLEKTIPGAEFDSSDRDPPPRCQPGTRLAILERCLHFIHTCEGKRKMRWVVGAAGVGKTAVMQSVVESLELQASCHASVFFSVNGRSDGTKVFITISYQIAAKFKLYRQLVERMIVGDPALLRASMAKQFFKLIAEPFIHNPQLNGAGRILIVIDGLDECSNPRTQQEILRLIFDLCITYPSSPLIWLIASRPEQNITSFFARADVMPVYEKEEIEVDSDDARADVGRFLRDELKKIKEASDSVDQWWPEERDLWKLADASGGLFAYAQAVVRYIGDSTIASPASQLSDVLNLIDDHSMTDVPPEDHPMAFLDALYARILSKVPPKIMINARRILLTLVSDGQVGWRLVPTNFLVLCNWLGMTPDEAYANVNHLRCVLQIPTRDAAHRECLQPFHKSFIDYISDSTRSSFSPNVRYEARQLMAQCAFRVLNEAPDGIDFGDVNYEVRYGTMRGGLGTGDKISLTWQAGAENGWDDNETRLSMYKLAIKEVIDGMQRRDSAFQSKLCVRPLITLFEEYSHYVFPFDQLRELVFDKSRRHEFMKLGILNQMPLKAIVISTVFHEIQLQFRCRATTPSDPWNSSCKHKRRGKWGERDDQDWTTSFQLGRCKFCKTRLQHQLGNWKTRSPYHTVLTLFTSTGDCCVEFQFVDPDDGMSDWTYWFWLELSSEERNKYGSTL</sequence>
<dbReference type="InterPro" id="IPR007111">
    <property type="entry name" value="NACHT_NTPase"/>
</dbReference>
<protein>
    <recommendedName>
        <fullName evidence="3">NACHT domain-containing protein</fullName>
    </recommendedName>
</protein>
<dbReference type="PROSITE" id="PS50837">
    <property type="entry name" value="NACHT"/>
    <property type="match status" value="1"/>
</dbReference>
<accession>A0A8H7C727</accession>
<evidence type="ECO:0000313" key="4">
    <source>
        <dbReference type="EMBL" id="KAF7763849.1"/>
    </source>
</evidence>
<evidence type="ECO:0000313" key="5">
    <source>
        <dbReference type="Proteomes" id="UP000629468"/>
    </source>
</evidence>
<dbReference type="SUPFAM" id="SSF52540">
    <property type="entry name" value="P-loop containing nucleoside triphosphate hydrolases"/>
    <property type="match status" value="1"/>
</dbReference>
<keyword evidence="1" id="KW-0677">Repeat</keyword>
<reference evidence="4 5" key="1">
    <citation type="journal article" name="Sci. Rep.">
        <title>Telomere-to-telomere assembled and centromere annotated genomes of the two main subspecies of the button mushroom Agaricus bisporus reveal especially polymorphic chromosome ends.</title>
        <authorList>
            <person name="Sonnenberg A.S.M."/>
            <person name="Sedaghat-Telgerd N."/>
            <person name="Lavrijssen B."/>
            <person name="Ohm R.A."/>
            <person name="Hendrickx P.M."/>
            <person name="Scholtmeijer K."/>
            <person name="Baars J.J.P."/>
            <person name="van Peer A."/>
        </authorList>
    </citation>
    <scope>NUCLEOTIDE SEQUENCE [LARGE SCALE GENOMIC DNA]</scope>
    <source>
        <strain evidence="4 5">H119_p4</strain>
    </source>
</reference>
<dbReference type="Pfam" id="PF24883">
    <property type="entry name" value="NPHP3_N"/>
    <property type="match status" value="1"/>
</dbReference>
<dbReference type="PANTHER" id="PTHR10039:SF14">
    <property type="entry name" value="NACHT DOMAIN-CONTAINING PROTEIN"/>
    <property type="match status" value="1"/>
</dbReference>
<dbReference type="Gene3D" id="3.40.50.300">
    <property type="entry name" value="P-loop containing nucleotide triphosphate hydrolases"/>
    <property type="match status" value="1"/>
</dbReference>
<dbReference type="Proteomes" id="UP000629468">
    <property type="component" value="Unassembled WGS sequence"/>
</dbReference>
<evidence type="ECO:0000259" key="3">
    <source>
        <dbReference type="PROSITE" id="PS50837"/>
    </source>
</evidence>
<dbReference type="PANTHER" id="PTHR10039">
    <property type="entry name" value="AMELOGENIN"/>
    <property type="match status" value="1"/>
</dbReference>
<gene>
    <name evidence="4" type="ORF">Agabi119p4_8386</name>
</gene>
<feature type="domain" description="NACHT" evidence="3">
    <location>
        <begin position="246"/>
        <end position="393"/>
    </location>
</feature>